<accession>A0A543D4S2</accession>
<keyword evidence="3" id="KW-0378">Hydrolase</keyword>
<dbReference type="InterPro" id="IPR000073">
    <property type="entry name" value="AB_hydrolase_1"/>
</dbReference>
<dbReference type="SUPFAM" id="SSF53474">
    <property type="entry name" value="alpha/beta-Hydrolases"/>
    <property type="match status" value="1"/>
</dbReference>
<dbReference type="EMBL" id="VFPA01000005">
    <property type="protein sequence ID" value="TQM04329.1"/>
    <property type="molecule type" value="Genomic_DNA"/>
</dbReference>
<dbReference type="PROSITE" id="PS51257">
    <property type="entry name" value="PROKAR_LIPOPROTEIN"/>
    <property type="match status" value="1"/>
</dbReference>
<dbReference type="Proteomes" id="UP000315677">
    <property type="component" value="Unassembled WGS sequence"/>
</dbReference>
<keyword evidence="4" id="KW-1185">Reference proteome</keyword>
<sequence>MITGTRVTLAAVLALATVAGCAAGADGPGAPVEPAPAADPGRYASVGGLEMYYEVHGPEAGRPLVLLHGSLSGIGPDFGDLLPALAGNRRVIAVEQQAHGHTADADRPLRVEQMAADTTALLQQLGVAQADVLGYSTGAAVALQMGLTQPDLVHKLVLASPMYDVSGMHPGLVEGLAGLQPEMLHGTSFHEYYLASAPRPDDFGQLVEKNKDLQANYPNHPASAIESLAAPVLLVLGDSDVVQLDHATEFFRLLGGGVNGDIAGLPQSQLAVLPGTTHTGVTHRPELAPAVTAFLDAPAGS</sequence>
<dbReference type="Pfam" id="PF00561">
    <property type="entry name" value="Abhydrolase_1"/>
    <property type="match status" value="1"/>
</dbReference>
<name>A0A543D4S2_9PSEU</name>
<dbReference type="Gene3D" id="3.40.50.1820">
    <property type="entry name" value="alpha/beta hydrolase"/>
    <property type="match status" value="1"/>
</dbReference>
<dbReference type="PANTHER" id="PTHR43433:SF5">
    <property type="entry name" value="AB HYDROLASE-1 DOMAIN-CONTAINING PROTEIN"/>
    <property type="match status" value="1"/>
</dbReference>
<feature type="domain" description="AB hydrolase-1" evidence="2">
    <location>
        <begin position="63"/>
        <end position="195"/>
    </location>
</feature>
<dbReference type="InterPro" id="IPR029058">
    <property type="entry name" value="AB_hydrolase_fold"/>
</dbReference>
<dbReference type="GO" id="GO:0016787">
    <property type="term" value="F:hydrolase activity"/>
    <property type="evidence" value="ECO:0007669"/>
    <property type="project" value="UniProtKB-KW"/>
</dbReference>
<gene>
    <name evidence="3" type="ORF">FB558_7362</name>
</gene>
<feature type="chain" id="PRO_5022210030" evidence="1">
    <location>
        <begin position="25"/>
        <end position="301"/>
    </location>
</feature>
<evidence type="ECO:0000313" key="4">
    <source>
        <dbReference type="Proteomes" id="UP000315677"/>
    </source>
</evidence>
<comment type="caution">
    <text evidence="3">The sequence shown here is derived from an EMBL/GenBank/DDBJ whole genome shotgun (WGS) entry which is preliminary data.</text>
</comment>
<dbReference type="OrthoDB" id="495620at2"/>
<dbReference type="PANTHER" id="PTHR43433">
    <property type="entry name" value="HYDROLASE, ALPHA/BETA FOLD FAMILY PROTEIN"/>
    <property type="match status" value="1"/>
</dbReference>
<organism evidence="3 4">
    <name type="scientific">Pseudonocardia kunmingensis</name>
    <dbReference type="NCBI Taxonomy" id="630975"/>
    <lineage>
        <taxon>Bacteria</taxon>
        <taxon>Bacillati</taxon>
        <taxon>Actinomycetota</taxon>
        <taxon>Actinomycetes</taxon>
        <taxon>Pseudonocardiales</taxon>
        <taxon>Pseudonocardiaceae</taxon>
        <taxon>Pseudonocardia</taxon>
    </lineage>
</organism>
<dbReference type="InterPro" id="IPR050471">
    <property type="entry name" value="AB_hydrolase"/>
</dbReference>
<evidence type="ECO:0000313" key="3">
    <source>
        <dbReference type="EMBL" id="TQM04329.1"/>
    </source>
</evidence>
<keyword evidence="1" id="KW-0732">Signal</keyword>
<evidence type="ECO:0000259" key="2">
    <source>
        <dbReference type="Pfam" id="PF00561"/>
    </source>
</evidence>
<feature type="signal peptide" evidence="1">
    <location>
        <begin position="1"/>
        <end position="24"/>
    </location>
</feature>
<proteinExistence type="predicted"/>
<dbReference type="AlphaFoldDB" id="A0A543D4S2"/>
<evidence type="ECO:0000256" key="1">
    <source>
        <dbReference type="SAM" id="SignalP"/>
    </source>
</evidence>
<reference evidence="3 4" key="1">
    <citation type="submission" date="2019-06" db="EMBL/GenBank/DDBJ databases">
        <title>Sequencing the genomes of 1000 actinobacteria strains.</title>
        <authorList>
            <person name="Klenk H.-P."/>
        </authorList>
    </citation>
    <scope>NUCLEOTIDE SEQUENCE [LARGE SCALE GENOMIC DNA]</scope>
    <source>
        <strain evidence="3 4">DSM 45301</strain>
    </source>
</reference>
<protein>
    <submittedName>
        <fullName evidence="3">Alpha/beta hydrolase family protein</fullName>
    </submittedName>
</protein>
<dbReference type="RefSeq" id="WP_142061668.1">
    <property type="nucleotide sequence ID" value="NZ_VFPA01000005.1"/>
</dbReference>